<evidence type="ECO:0000256" key="5">
    <source>
        <dbReference type="ARBA" id="ARBA00001954"/>
    </source>
</evidence>
<dbReference type="FunFam" id="3.20.20.70:FF:000004">
    <property type="entry name" value="Ribulose-phosphate 3-epimerase"/>
    <property type="match status" value="1"/>
</dbReference>
<name>A0A1F5FFR3_9BACT</name>
<evidence type="ECO:0000256" key="7">
    <source>
        <dbReference type="ARBA" id="ARBA00013188"/>
    </source>
</evidence>
<reference evidence="15 16" key="1">
    <citation type="journal article" date="2016" name="Nat. Commun.">
        <title>Thousands of microbial genomes shed light on interconnected biogeochemical processes in an aquifer system.</title>
        <authorList>
            <person name="Anantharaman K."/>
            <person name="Brown C.T."/>
            <person name="Hug L.A."/>
            <person name="Sharon I."/>
            <person name="Castelle C.J."/>
            <person name="Probst A.J."/>
            <person name="Thomas B.C."/>
            <person name="Singh A."/>
            <person name="Wilkins M.J."/>
            <person name="Karaoz U."/>
            <person name="Brodie E.L."/>
            <person name="Williams K.H."/>
            <person name="Hubbard S.S."/>
            <person name="Banfield J.F."/>
        </authorList>
    </citation>
    <scope>NUCLEOTIDE SEQUENCE [LARGE SCALE GENOMIC DNA]</scope>
</reference>
<comment type="caution">
    <text evidence="15">The sequence shown here is derived from an EMBL/GenBank/DDBJ whole genome shotgun (WGS) entry which is preliminary data.</text>
</comment>
<comment type="pathway">
    <text evidence="10">Carbohydrate degradation.</text>
</comment>
<dbReference type="InterPro" id="IPR013785">
    <property type="entry name" value="Aldolase_TIM"/>
</dbReference>
<evidence type="ECO:0000256" key="9">
    <source>
        <dbReference type="ARBA" id="ARBA00023235"/>
    </source>
</evidence>
<comment type="cofactor">
    <cofactor evidence="3">
        <name>Co(2+)</name>
        <dbReference type="ChEBI" id="CHEBI:48828"/>
    </cofactor>
</comment>
<dbReference type="NCBIfam" id="TIGR01163">
    <property type="entry name" value="rpe"/>
    <property type="match status" value="1"/>
</dbReference>
<feature type="binding site" evidence="14">
    <location>
        <position position="172"/>
    </location>
    <ligand>
        <name>substrate</name>
    </ligand>
</feature>
<evidence type="ECO:0000256" key="3">
    <source>
        <dbReference type="ARBA" id="ARBA00001941"/>
    </source>
</evidence>
<dbReference type="GO" id="GO:0046872">
    <property type="term" value="F:metal ion binding"/>
    <property type="evidence" value="ECO:0007669"/>
    <property type="project" value="UniProtKB-UniRule"/>
</dbReference>
<feature type="active site" description="Proton donor" evidence="10 12">
    <location>
        <position position="170"/>
    </location>
</feature>
<feature type="binding site" evidence="14">
    <location>
        <begin position="142"/>
        <end position="145"/>
    </location>
    <ligand>
        <name>substrate</name>
    </ligand>
</feature>
<evidence type="ECO:0000256" key="6">
    <source>
        <dbReference type="ARBA" id="ARBA00009541"/>
    </source>
</evidence>
<dbReference type="Gene3D" id="3.20.20.70">
    <property type="entry name" value="Aldolase class I"/>
    <property type="match status" value="1"/>
</dbReference>
<evidence type="ECO:0000256" key="4">
    <source>
        <dbReference type="ARBA" id="ARBA00001947"/>
    </source>
</evidence>
<feature type="binding site" evidence="10 13">
    <location>
        <position position="33"/>
    </location>
    <ligand>
        <name>a divalent metal cation</name>
        <dbReference type="ChEBI" id="CHEBI:60240"/>
    </ligand>
</feature>
<protein>
    <recommendedName>
        <fullName evidence="7 10">Ribulose-phosphate 3-epimerase</fullName>
        <ecNumber evidence="7 10">5.1.3.1</ecNumber>
    </recommendedName>
</protein>
<dbReference type="GO" id="GO:0004750">
    <property type="term" value="F:D-ribulose-phosphate 3-epimerase activity"/>
    <property type="evidence" value="ECO:0007669"/>
    <property type="project" value="UniProtKB-UniRule"/>
</dbReference>
<feature type="binding site" evidence="10 13">
    <location>
        <position position="170"/>
    </location>
    <ligand>
        <name>a divalent metal cation</name>
        <dbReference type="ChEBI" id="CHEBI:60240"/>
    </ligand>
</feature>
<feature type="binding site" evidence="10">
    <location>
        <begin position="170"/>
        <end position="172"/>
    </location>
    <ligand>
        <name>substrate</name>
    </ligand>
</feature>
<keyword evidence="8 10" id="KW-0479">Metal-binding</keyword>
<organism evidence="15 16">
    <name type="scientific">Candidatus Coatesbacteria bacterium RBG_13_66_14</name>
    <dbReference type="NCBI Taxonomy" id="1817816"/>
    <lineage>
        <taxon>Bacteria</taxon>
        <taxon>Candidatus Coatesiibacteriota</taxon>
    </lineage>
</organism>
<accession>A0A1F5FFR3</accession>
<evidence type="ECO:0000256" key="14">
    <source>
        <dbReference type="PIRSR" id="PIRSR001461-3"/>
    </source>
</evidence>
<evidence type="ECO:0000313" key="16">
    <source>
        <dbReference type="Proteomes" id="UP000177187"/>
    </source>
</evidence>
<comment type="caution">
    <text evidence="10">Lacks conserved residue(s) required for the propagation of feature annotation.</text>
</comment>
<comment type="cofactor">
    <cofactor evidence="4">
        <name>Zn(2+)</name>
        <dbReference type="ChEBI" id="CHEBI:29105"/>
    </cofactor>
</comment>
<keyword evidence="13" id="KW-0862">Zinc</keyword>
<comment type="cofactor">
    <cofactor evidence="10 13">
        <name>a divalent metal cation</name>
        <dbReference type="ChEBI" id="CHEBI:60240"/>
    </cofactor>
    <text evidence="10 13">Binds 1 divalent metal cation per subunit.</text>
</comment>
<dbReference type="SUPFAM" id="SSF51366">
    <property type="entry name" value="Ribulose-phoshate binding barrel"/>
    <property type="match status" value="1"/>
</dbReference>
<dbReference type="Pfam" id="PF00834">
    <property type="entry name" value="Ribul_P_3_epim"/>
    <property type="match status" value="1"/>
</dbReference>
<dbReference type="CDD" id="cd00429">
    <property type="entry name" value="RPE"/>
    <property type="match status" value="1"/>
</dbReference>
<keyword evidence="9 10" id="KW-0413">Isomerase</keyword>
<evidence type="ECO:0000256" key="2">
    <source>
        <dbReference type="ARBA" id="ARBA00001936"/>
    </source>
</evidence>
<evidence type="ECO:0000256" key="1">
    <source>
        <dbReference type="ARBA" id="ARBA00001782"/>
    </source>
</evidence>
<dbReference type="InterPro" id="IPR026019">
    <property type="entry name" value="Ribul_P_3_epim"/>
</dbReference>
<dbReference type="EMBL" id="MFAF01000036">
    <property type="protein sequence ID" value="OGD78431.1"/>
    <property type="molecule type" value="Genomic_DNA"/>
</dbReference>
<sequence>MAVKIVPSILSADQADLGAVVRRLLAAGLDTIHLDVMDGNFVPPITFGAKLLADLKSAAGGVYDAHLMVARPEAQLELFAEAGADWITVHQEAAPHVHRLLDRIKSLGKKAGVSINPGTPVVQLETLFDVADLFLVMTVNPGWGGQGMIESCLDKVRWLKERVETPVMVDGGVNEKTMAAVARAGVDLAVVGSALFQGNLTEVLARLRACAEATPLTADGPPA</sequence>
<comment type="cofactor">
    <cofactor evidence="5">
        <name>Fe(2+)</name>
        <dbReference type="ChEBI" id="CHEBI:29033"/>
    </cofactor>
</comment>
<keyword evidence="10 11" id="KW-0119">Carbohydrate metabolism</keyword>
<feature type="binding site" evidence="10 13">
    <location>
        <position position="66"/>
    </location>
    <ligand>
        <name>a divalent metal cation</name>
        <dbReference type="ChEBI" id="CHEBI:60240"/>
    </ligand>
</feature>
<feature type="binding site" evidence="10 14">
    <location>
        <begin position="192"/>
        <end position="193"/>
    </location>
    <ligand>
        <name>substrate</name>
    </ligand>
</feature>
<evidence type="ECO:0000256" key="11">
    <source>
        <dbReference type="PIRNR" id="PIRNR001461"/>
    </source>
</evidence>
<evidence type="ECO:0000256" key="10">
    <source>
        <dbReference type="HAMAP-Rule" id="MF_02227"/>
    </source>
</evidence>
<comment type="cofactor">
    <cofactor evidence="2">
        <name>Mn(2+)</name>
        <dbReference type="ChEBI" id="CHEBI:29035"/>
    </cofactor>
</comment>
<gene>
    <name evidence="10" type="primary">rpe</name>
    <name evidence="15" type="ORF">A2Y64_08275</name>
</gene>
<evidence type="ECO:0000256" key="8">
    <source>
        <dbReference type="ARBA" id="ARBA00022723"/>
    </source>
</evidence>
<dbReference type="HAMAP" id="MF_02227">
    <property type="entry name" value="RPE"/>
    <property type="match status" value="1"/>
</dbReference>
<dbReference type="PANTHER" id="PTHR11749">
    <property type="entry name" value="RIBULOSE-5-PHOSPHATE-3-EPIMERASE"/>
    <property type="match status" value="1"/>
</dbReference>
<feature type="active site" description="Proton acceptor" evidence="10 12">
    <location>
        <position position="35"/>
    </location>
</feature>
<evidence type="ECO:0000256" key="13">
    <source>
        <dbReference type="PIRSR" id="PIRSR001461-2"/>
    </source>
</evidence>
<comment type="catalytic activity">
    <reaction evidence="1 10 11">
        <text>D-ribulose 5-phosphate = D-xylulose 5-phosphate</text>
        <dbReference type="Rhea" id="RHEA:13677"/>
        <dbReference type="ChEBI" id="CHEBI:57737"/>
        <dbReference type="ChEBI" id="CHEBI:58121"/>
        <dbReference type="EC" id="5.1.3.1"/>
    </reaction>
</comment>
<dbReference type="InterPro" id="IPR011060">
    <property type="entry name" value="RibuloseP-bd_barrel"/>
</dbReference>
<keyword evidence="13" id="KW-0170">Cobalt</keyword>
<dbReference type="GO" id="GO:0019323">
    <property type="term" value="P:pentose catabolic process"/>
    <property type="evidence" value="ECO:0007669"/>
    <property type="project" value="UniProtKB-UniRule"/>
</dbReference>
<dbReference type="EC" id="5.1.3.1" evidence="7 10"/>
<dbReference type="Proteomes" id="UP000177187">
    <property type="component" value="Unassembled WGS sequence"/>
</dbReference>
<comment type="function">
    <text evidence="10">Catalyzes the reversible epimerization of D-ribulose 5-phosphate to D-xylulose 5-phosphate.</text>
</comment>
<dbReference type="STRING" id="1817816.A2Y64_08275"/>
<dbReference type="NCBIfam" id="NF004076">
    <property type="entry name" value="PRK05581.1-4"/>
    <property type="match status" value="1"/>
</dbReference>
<evidence type="ECO:0000313" key="15">
    <source>
        <dbReference type="EMBL" id="OGD78431.1"/>
    </source>
</evidence>
<evidence type="ECO:0000256" key="12">
    <source>
        <dbReference type="PIRSR" id="PIRSR001461-1"/>
    </source>
</evidence>
<dbReference type="AlphaFoldDB" id="A0A1F5FFR3"/>
<feature type="binding site" evidence="10 13">
    <location>
        <position position="35"/>
    </location>
    <ligand>
        <name>a divalent metal cation</name>
        <dbReference type="ChEBI" id="CHEBI:60240"/>
    </ligand>
</feature>
<dbReference type="PIRSF" id="PIRSF001461">
    <property type="entry name" value="RPE"/>
    <property type="match status" value="1"/>
</dbReference>
<dbReference type="GO" id="GO:0006098">
    <property type="term" value="P:pentose-phosphate shunt"/>
    <property type="evidence" value="ECO:0007669"/>
    <property type="project" value="UniProtKB-UniRule"/>
</dbReference>
<dbReference type="GO" id="GO:0005737">
    <property type="term" value="C:cytoplasm"/>
    <property type="evidence" value="ECO:0007669"/>
    <property type="project" value="UniProtKB-ARBA"/>
</dbReference>
<proteinExistence type="inferred from homology"/>
<dbReference type="InterPro" id="IPR000056">
    <property type="entry name" value="Ribul_P_3_epim-like"/>
</dbReference>
<keyword evidence="13" id="KW-0464">Manganese</keyword>
<feature type="binding site" evidence="10 14">
    <location>
        <position position="8"/>
    </location>
    <ligand>
        <name>substrate</name>
    </ligand>
</feature>
<feature type="binding site" evidence="10 14">
    <location>
        <position position="66"/>
    </location>
    <ligand>
        <name>substrate</name>
    </ligand>
</feature>
<comment type="similarity">
    <text evidence="6 10 11">Belongs to the ribulose-phosphate 3-epimerase family.</text>
</comment>